<keyword evidence="2" id="KW-1185">Reference proteome</keyword>
<protein>
    <recommendedName>
        <fullName evidence="3">DUF1499 domain-containing protein</fullName>
    </recommendedName>
</protein>
<gene>
    <name evidence="1" type="ORF">ARC78_09880</name>
</gene>
<organism evidence="1 2">
    <name type="scientific">Stenotrophomonas pictorum JCM 9942</name>
    <dbReference type="NCBI Taxonomy" id="1236960"/>
    <lineage>
        <taxon>Bacteria</taxon>
        <taxon>Pseudomonadati</taxon>
        <taxon>Pseudomonadota</taxon>
        <taxon>Gammaproteobacteria</taxon>
        <taxon>Lysobacterales</taxon>
        <taxon>Lysobacteraceae</taxon>
        <taxon>Stenotrophomonas</taxon>
    </lineage>
</organism>
<dbReference type="RefSeq" id="WP_054660358.1">
    <property type="nucleotide sequence ID" value="NZ_BAZI01000358.1"/>
</dbReference>
<dbReference type="Proteomes" id="UP000050836">
    <property type="component" value="Unassembled WGS sequence"/>
</dbReference>
<comment type="caution">
    <text evidence="1">The sequence shown here is derived from an EMBL/GenBank/DDBJ whole genome shotgun (WGS) entry which is preliminary data.</text>
</comment>
<accession>A0A0R0AJ28</accession>
<dbReference type="AlphaFoldDB" id="A0A0R0AJ28"/>
<evidence type="ECO:0000313" key="2">
    <source>
        <dbReference type="Proteomes" id="UP000050836"/>
    </source>
</evidence>
<dbReference type="EMBL" id="LLXS01000020">
    <property type="protein sequence ID" value="KRG42242.1"/>
    <property type="molecule type" value="Genomic_DNA"/>
</dbReference>
<evidence type="ECO:0000313" key="1">
    <source>
        <dbReference type="EMBL" id="KRG42242.1"/>
    </source>
</evidence>
<proteinExistence type="predicted"/>
<evidence type="ECO:0008006" key="3">
    <source>
        <dbReference type="Google" id="ProtNLM"/>
    </source>
</evidence>
<name>A0A0R0AJ28_9GAMM</name>
<reference evidence="1 2" key="1">
    <citation type="submission" date="2015-10" db="EMBL/GenBank/DDBJ databases">
        <title>Genome sequencing and analysis of members of genus Stenotrophomonas.</title>
        <authorList>
            <person name="Patil P.P."/>
            <person name="Midha S."/>
            <person name="Patil P.B."/>
        </authorList>
    </citation>
    <scope>NUCLEOTIDE SEQUENCE [LARGE SCALE GENOMIC DNA]</scope>
    <source>
        <strain evidence="1 2">JCM 9942</strain>
    </source>
</reference>
<sequence>MTFAFPAFHEHILPGAHTVEAVEAAMRKAGWQDIRRHGSTVIAKVGLNLFSFGETVAITLAPGHAVFRSTCILATQCLDWGKNRRNIDTLLAALRA</sequence>
<dbReference type="OrthoDB" id="6052467at2"/>